<keyword evidence="2" id="KW-1185">Reference proteome</keyword>
<sequence>SIEIAACALALEHGVVPPTANLHEPDPQCDLDYVPLEAREVPLKTVLTVGSGFGGFQSAMVLTKVTA</sequence>
<dbReference type="Proteomes" id="UP001597045">
    <property type="component" value="Unassembled WGS sequence"/>
</dbReference>
<comment type="caution">
    <text evidence="1">The sequence shown here is derived from an EMBL/GenBank/DDBJ whole genome shotgun (WGS) entry which is preliminary data.</text>
</comment>
<accession>A0ABW3MGC8</accession>
<evidence type="ECO:0000313" key="2">
    <source>
        <dbReference type="Proteomes" id="UP001597045"/>
    </source>
</evidence>
<feature type="non-terminal residue" evidence="1">
    <location>
        <position position="1"/>
    </location>
</feature>
<dbReference type="EMBL" id="JBHTIS010002324">
    <property type="protein sequence ID" value="MFD1049668.1"/>
    <property type="molecule type" value="Genomic_DNA"/>
</dbReference>
<gene>
    <name evidence="1" type="ORF">ACFQ1S_31145</name>
</gene>
<organism evidence="1 2">
    <name type="scientific">Kibdelosporangium lantanae</name>
    <dbReference type="NCBI Taxonomy" id="1497396"/>
    <lineage>
        <taxon>Bacteria</taxon>
        <taxon>Bacillati</taxon>
        <taxon>Actinomycetota</taxon>
        <taxon>Actinomycetes</taxon>
        <taxon>Pseudonocardiales</taxon>
        <taxon>Pseudonocardiaceae</taxon>
        <taxon>Kibdelosporangium</taxon>
    </lineage>
</organism>
<name>A0ABW3MGC8_9PSEU</name>
<dbReference type="Gene3D" id="3.40.47.10">
    <property type="match status" value="1"/>
</dbReference>
<evidence type="ECO:0000313" key="1">
    <source>
        <dbReference type="EMBL" id="MFD1049668.1"/>
    </source>
</evidence>
<reference evidence="2" key="1">
    <citation type="journal article" date="2019" name="Int. J. Syst. Evol. Microbiol.">
        <title>The Global Catalogue of Microorganisms (GCM) 10K type strain sequencing project: providing services to taxonomists for standard genome sequencing and annotation.</title>
        <authorList>
            <consortium name="The Broad Institute Genomics Platform"/>
            <consortium name="The Broad Institute Genome Sequencing Center for Infectious Disease"/>
            <person name="Wu L."/>
            <person name="Ma J."/>
        </authorList>
    </citation>
    <scope>NUCLEOTIDE SEQUENCE [LARGE SCALE GENOMIC DNA]</scope>
    <source>
        <strain evidence="2">JCM 31486</strain>
    </source>
</reference>
<dbReference type="SUPFAM" id="SSF53901">
    <property type="entry name" value="Thiolase-like"/>
    <property type="match status" value="1"/>
</dbReference>
<protein>
    <submittedName>
        <fullName evidence="1">Beta-ACP synthase</fullName>
    </submittedName>
</protein>
<proteinExistence type="predicted"/>
<dbReference type="InterPro" id="IPR016039">
    <property type="entry name" value="Thiolase-like"/>
</dbReference>